<protein>
    <recommendedName>
        <fullName evidence="3">Arylsulfatase</fullName>
    </recommendedName>
</protein>
<dbReference type="InterPro" id="IPR017850">
    <property type="entry name" value="Alkaline_phosphatase_core_sf"/>
</dbReference>
<dbReference type="Gene3D" id="3.30.1120.10">
    <property type="match status" value="1"/>
</dbReference>
<evidence type="ECO:0000313" key="1">
    <source>
        <dbReference type="EMBL" id="TWT79136.1"/>
    </source>
</evidence>
<dbReference type="EMBL" id="SJPJ01000001">
    <property type="protein sequence ID" value="TWT79136.1"/>
    <property type="molecule type" value="Genomic_DNA"/>
</dbReference>
<organism evidence="1 2">
    <name type="scientific">Novipirellula herctigrandis</name>
    <dbReference type="NCBI Taxonomy" id="2527986"/>
    <lineage>
        <taxon>Bacteria</taxon>
        <taxon>Pseudomonadati</taxon>
        <taxon>Planctomycetota</taxon>
        <taxon>Planctomycetia</taxon>
        <taxon>Pirellulales</taxon>
        <taxon>Pirellulaceae</taxon>
        <taxon>Novipirellula</taxon>
    </lineage>
</organism>
<evidence type="ECO:0008006" key="3">
    <source>
        <dbReference type="Google" id="ProtNLM"/>
    </source>
</evidence>
<dbReference type="RefSeq" id="WP_419193843.1">
    <property type="nucleotide sequence ID" value="NZ_SJPJ01000001.1"/>
</dbReference>
<keyword evidence="2" id="KW-1185">Reference proteome</keyword>
<gene>
    <name evidence="1" type="ORF">CA13_05340</name>
</gene>
<proteinExistence type="predicted"/>
<accession>A0A5C5YWI2</accession>
<reference evidence="1 2" key="1">
    <citation type="submission" date="2019-02" db="EMBL/GenBank/DDBJ databases">
        <title>Deep-cultivation of Planctomycetes and their phenomic and genomic characterization uncovers novel biology.</title>
        <authorList>
            <person name="Wiegand S."/>
            <person name="Jogler M."/>
            <person name="Boedeker C."/>
            <person name="Pinto D."/>
            <person name="Vollmers J."/>
            <person name="Rivas-Marin E."/>
            <person name="Kohn T."/>
            <person name="Peeters S.H."/>
            <person name="Heuer A."/>
            <person name="Rast P."/>
            <person name="Oberbeckmann S."/>
            <person name="Bunk B."/>
            <person name="Jeske O."/>
            <person name="Meyerdierks A."/>
            <person name="Storesund J.E."/>
            <person name="Kallscheuer N."/>
            <person name="Luecker S."/>
            <person name="Lage O.M."/>
            <person name="Pohl T."/>
            <person name="Merkel B.J."/>
            <person name="Hornburger P."/>
            <person name="Mueller R.-W."/>
            <person name="Bruemmer F."/>
            <person name="Labrenz M."/>
            <person name="Spormann A.M."/>
            <person name="Op Den Camp H."/>
            <person name="Overmann J."/>
            <person name="Amann R."/>
            <person name="Jetten M.S.M."/>
            <person name="Mascher T."/>
            <person name="Medema M.H."/>
            <person name="Devos D.P."/>
            <person name="Kaster A.-K."/>
            <person name="Ovreas L."/>
            <person name="Rohde M."/>
            <person name="Galperin M.Y."/>
            <person name="Jogler C."/>
        </authorList>
    </citation>
    <scope>NUCLEOTIDE SEQUENCE [LARGE SCALE GENOMIC DNA]</scope>
    <source>
        <strain evidence="1 2">CA13</strain>
    </source>
</reference>
<evidence type="ECO:0000313" key="2">
    <source>
        <dbReference type="Proteomes" id="UP000315010"/>
    </source>
</evidence>
<sequence length="65" mass="7347">MRYPPLSAEPQLYKLKDDPKEKVNLATTNPQKVKELSAGLDEWYVPTERQSGTLAAAAPKPRRRP</sequence>
<dbReference type="AlphaFoldDB" id="A0A5C5YWI2"/>
<name>A0A5C5YWI2_9BACT</name>
<comment type="caution">
    <text evidence="1">The sequence shown here is derived from an EMBL/GenBank/DDBJ whole genome shotgun (WGS) entry which is preliminary data.</text>
</comment>
<dbReference type="SUPFAM" id="SSF53649">
    <property type="entry name" value="Alkaline phosphatase-like"/>
    <property type="match status" value="1"/>
</dbReference>
<dbReference type="Proteomes" id="UP000315010">
    <property type="component" value="Unassembled WGS sequence"/>
</dbReference>